<name>A0A5B6WNQ0_9ROSI</name>
<reference evidence="2" key="1">
    <citation type="journal article" date="2019" name="Plant Biotechnol. J.">
        <title>Genome sequencing of the Australian wild diploid species Gossypium australe highlights disease resistance and delayed gland morphogenesis.</title>
        <authorList>
            <person name="Cai Y."/>
            <person name="Cai X."/>
            <person name="Wang Q."/>
            <person name="Wang P."/>
            <person name="Zhang Y."/>
            <person name="Cai C."/>
            <person name="Xu Y."/>
            <person name="Wang K."/>
            <person name="Zhou Z."/>
            <person name="Wang C."/>
            <person name="Geng S."/>
            <person name="Li B."/>
            <person name="Dong Q."/>
            <person name="Hou Y."/>
            <person name="Wang H."/>
            <person name="Ai P."/>
            <person name="Liu Z."/>
            <person name="Yi F."/>
            <person name="Sun M."/>
            <person name="An G."/>
            <person name="Cheng J."/>
            <person name="Zhang Y."/>
            <person name="Shi Q."/>
            <person name="Xie Y."/>
            <person name="Shi X."/>
            <person name="Chang Y."/>
            <person name="Huang F."/>
            <person name="Chen Y."/>
            <person name="Hong S."/>
            <person name="Mi L."/>
            <person name="Sun Q."/>
            <person name="Zhang L."/>
            <person name="Zhou B."/>
            <person name="Peng R."/>
            <person name="Zhang X."/>
            <person name="Liu F."/>
        </authorList>
    </citation>
    <scope>NUCLEOTIDE SEQUENCE [LARGE SCALE GENOMIC DNA]</scope>
    <source>
        <strain evidence="2">cv. PA1801</strain>
    </source>
</reference>
<dbReference type="Proteomes" id="UP000325315">
    <property type="component" value="Unassembled WGS sequence"/>
</dbReference>
<keyword evidence="1" id="KW-0695">RNA-directed DNA polymerase</keyword>
<dbReference type="Gene3D" id="3.30.420.10">
    <property type="entry name" value="Ribonuclease H-like superfamily/Ribonuclease H"/>
    <property type="match status" value="1"/>
</dbReference>
<proteinExistence type="predicted"/>
<evidence type="ECO:0000313" key="2">
    <source>
        <dbReference type="Proteomes" id="UP000325315"/>
    </source>
</evidence>
<dbReference type="InterPro" id="IPR012337">
    <property type="entry name" value="RNaseH-like_sf"/>
</dbReference>
<evidence type="ECO:0000313" key="1">
    <source>
        <dbReference type="EMBL" id="KAA3482866.1"/>
    </source>
</evidence>
<dbReference type="EMBL" id="SMMG02000002">
    <property type="protein sequence ID" value="KAA3482866.1"/>
    <property type="molecule type" value="Genomic_DNA"/>
</dbReference>
<keyword evidence="2" id="KW-1185">Reference proteome</keyword>
<dbReference type="GO" id="GO:0003676">
    <property type="term" value="F:nucleic acid binding"/>
    <property type="evidence" value="ECO:0007669"/>
    <property type="project" value="InterPro"/>
</dbReference>
<dbReference type="SUPFAM" id="SSF53098">
    <property type="entry name" value="Ribonuclease H-like"/>
    <property type="match status" value="1"/>
</dbReference>
<dbReference type="AlphaFoldDB" id="A0A5B6WNQ0"/>
<comment type="caution">
    <text evidence="1">The sequence shown here is derived from an EMBL/GenBank/DDBJ whole genome shotgun (WGS) entry which is preliminary data.</text>
</comment>
<sequence length="94" mass="10952">MKCPYRLFSIEIPILHLDSGRSCNSHQSDEQFEQVIQILEDMLRGCIIEFRGSWEEHFLLAEFAYNDIFQSSTQMAILRPYMVVNAEHLCVGPN</sequence>
<organism evidence="1 2">
    <name type="scientific">Gossypium australe</name>
    <dbReference type="NCBI Taxonomy" id="47621"/>
    <lineage>
        <taxon>Eukaryota</taxon>
        <taxon>Viridiplantae</taxon>
        <taxon>Streptophyta</taxon>
        <taxon>Embryophyta</taxon>
        <taxon>Tracheophyta</taxon>
        <taxon>Spermatophyta</taxon>
        <taxon>Magnoliopsida</taxon>
        <taxon>eudicotyledons</taxon>
        <taxon>Gunneridae</taxon>
        <taxon>Pentapetalae</taxon>
        <taxon>rosids</taxon>
        <taxon>malvids</taxon>
        <taxon>Malvales</taxon>
        <taxon>Malvaceae</taxon>
        <taxon>Malvoideae</taxon>
        <taxon>Gossypium</taxon>
    </lineage>
</organism>
<accession>A0A5B6WNQ0</accession>
<keyword evidence="1" id="KW-0548">Nucleotidyltransferase</keyword>
<dbReference type="OrthoDB" id="1909122at2759"/>
<keyword evidence="1" id="KW-0808">Transferase</keyword>
<protein>
    <submittedName>
        <fullName evidence="1">Reverse transcriptase</fullName>
    </submittedName>
</protein>
<gene>
    <name evidence="1" type="ORF">EPI10_005078</name>
</gene>
<dbReference type="InterPro" id="IPR036397">
    <property type="entry name" value="RNaseH_sf"/>
</dbReference>
<dbReference type="GO" id="GO:0003964">
    <property type="term" value="F:RNA-directed DNA polymerase activity"/>
    <property type="evidence" value="ECO:0007669"/>
    <property type="project" value="UniProtKB-KW"/>
</dbReference>